<dbReference type="STRING" id="52442.SAMN05421880_12128"/>
<evidence type="ECO:0000259" key="8">
    <source>
        <dbReference type="Pfam" id="PF25990"/>
    </source>
</evidence>
<dbReference type="GO" id="GO:1990281">
    <property type="term" value="C:efflux pump complex"/>
    <property type="evidence" value="ECO:0007669"/>
    <property type="project" value="TreeGrafter"/>
</dbReference>
<dbReference type="Pfam" id="PF25967">
    <property type="entry name" value="RND-MFP_C"/>
    <property type="match status" value="1"/>
</dbReference>
<comment type="subcellular location">
    <subcellularLocation>
        <location evidence="1">Cell envelope</location>
    </subcellularLocation>
</comment>
<organism evidence="10 11">
    <name type="scientific">Nitrosomonas nitrosa</name>
    <dbReference type="NCBI Taxonomy" id="52442"/>
    <lineage>
        <taxon>Bacteria</taxon>
        <taxon>Pseudomonadati</taxon>
        <taxon>Pseudomonadota</taxon>
        <taxon>Betaproteobacteria</taxon>
        <taxon>Nitrosomonadales</taxon>
        <taxon>Nitrosomonadaceae</taxon>
        <taxon>Nitrosomonas</taxon>
    </lineage>
</organism>
<keyword evidence="11" id="KW-1185">Reference proteome</keyword>
<proteinExistence type="inferred from homology"/>
<evidence type="ECO:0000256" key="1">
    <source>
        <dbReference type="ARBA" id="ARBA00004196"/>
    </source>
</evidence>
<dbReference type="Proteomes" id="UP000601736">
    <property type="component" value="Unassembled WGS sequence"/>
</dbReference>
<evidence type="ECO:0000259" key="7">
    <source>
        <dbReference type="Pfam" id="PF25967"/>
    </source>
</evidence>
<feature type="domain" description="Multidrug resistance protein MdtA-like C-terminal permuted SH3" evidence="7">
    <location>
        <begin position="312"/>
        <end position="366"/>
    </location>
</feature>
<dbReference type="GO" id="GO:0019898">
    <property type="term" value="C:extrinsic component of membrane"/>
    <property type="evidence" value="ECO:0007669"/>
    <property type="project" value="InterPro"/>
</dbReference>
<dbReference type="AlphaFoldDB" id="A0A1I4RWR3"/>
<reference evidence="10 11" key="1">
    <citation type="submission" date="2016-10" db="EMBL/GenBank/DDBJ databases">
        <authorList>
            <person name="de Groot N.N."/>
        </authorList>
    </citation>
    <scope>NUCLEOTIDE SEQUENCE [LARGE SCALE GENOMIC DNA]</scope>
    <source>
        <strain evidence="10 11">Nm146</strain>
    </source>
</reference>
<dbReference type="Gene3D" id="6.10.140.1990">
    <property type="match status" value="1"/>
</dbReference>
<dbReference type="GO" id="GO:0030313">
    <property type="term" value="C:cell envelope"/>
    <property type="evidence" value="ECO:0007669"/>
    <property type="project" value="UniProtKB-SubCell"/>
</dbReference>
<evidence type="ECO:0000256" key="5">
    <source>
        <dbReference type="SAM" id="Coils"/>
    </source>
</evidence>
<dbReference type="RefSeq" id="WP_090670205.1">
    <property type="nucleotide sequence ID" value="NZ_CAJNAP010000001.1"/>
</dbReference>
<evidence type="ECO:0000256" key="4">
    <source>
        <dbReference type="ARBA" id="ARBA00023054"/>
    </source>
</evidence>
<dbReference type="Pfam" id="PF25917">
    <property type="entry name" value="BSH_RND"/>
    <property type="match status" value="1"/>
</dbReference>
<evidence type="ECO:0000256" key="3">
    <source>
        <dbReference type="ARBA" id="ARBA00022448"/>
    </source>
</evidence>
<dbReference type="Gene3D" id="2.40.50.100">
    <property type="match status" value="1"/>
</dbReference>
<dbReference type="SUPFAM" id="SSF111369">
    <property type="entry name" value="HlyD-like secretion proteins"/>
    <property type="match status" value="1"/>
</dbReference>
<comment type="similarity">
    <text evidence="2">Belongs to the membrane fusion protein (MFP) (TC 8.A.1) family.</text>
</comment>
<sequence>MIKTKTLPRTITFLLLIAALLGYGGWSLTRPTPIEVELASIARGTVEATVVNTRAGTIKACRRAKLAPAVGGQIIKLPVKEGDRVEQGTILLELWNADLTAQHELAKQQLATAKSRQREACILAENARRESVRTQQLVSQGFVSPQRAEDADFNAQAKQASCAAAAADVKRAQAQIEVTQANLERTQLHAPFAGIVAQVTGELGEYTMPSPPGIPTPPAIDLIDDSCLYVTAPMDEVDAPKIMVGQEARITLDALPGRSFAGRVRRIAPYVTEIEKQARTVDVEVDFTEGADYALLVGYSADVEVIIDRQENVLRIPTQAIRQQGKVLVLGEQDYLEERQPETGLANWAYTEIVSGLEEGNQVVISFDDENIAAGAFVRPKSLAQ</sequence>
<accession>A0A1I4RWR3</accession>
<dbReference type="NCBIfam" id="TIGR01730">
    <property type="entry name" value="RND_mfp"/>
    <property type="match status" value="1"/>
</dbReference>
<evidence type="ECO:0000313" key="10">
    <source>
        <dbReference type="EMBL" id="SFM56702.1"/>
    </source>
</evidence>
<reference evidence="9" key="2">
    <citation type="submission" date="2021-02" db="EMBL/GenBank/DDBJ databases">
        <authorList>
            <person name="Han P."/>
        </authorList>
    </citation>
    <scope>NUCLEOTIDE SEQUENCE</scope>
    <source>
        <strain evidence="9">Nitrosomonas nitrosa 18-3D</strain>
    </source>
</reference>
<evidence type="ECO:0000313" key="11">
    <source>
        <dbReference type="Proteomes" id="UP000199561"/>
    </source>
</evidence>
<dbReference type="Pfam" id="PF25990">
    <property type="entry name" value="Beta-barrel_YknX"/>
    <property type="match status" value="1"/>
</dbReference>
<feature type="domain" description="YknX-like beta-barrel" evidence="8">
    <location>
        <begin position="229"/>
        <end position="291"/>
    </location>
</feature>
<dbReference type="GO" id="GO:1990961">
    <property type="term" value="P:xenobiotic detoxification by transmembrane export across the plasma membrane"/>
    <property type="evidence" value="ECO:0007669"/>
    <property type="project" value="InterPro"/>
</dbReference>
<name>A0A1I4RWR3_9PROT</name>
<dbReference type="EMBL" id="FOUF01000021">
    <property type="protein sequence ID" value="SFM56702.1"/>
    <property type="molecule type" value="Genomic_DNA"/>
</dbReference>
<dbReference type="InterPro" id="IPR006143">
    <property type="entry name" value="RND_pump_MFP"/>
</dbReference>
<evidence type="ECO:0000259" key="6">
    <source>
        <dbReference type="Pfam" id="PF25917"/>
    </source>
</evidence>
<evidence type="ECO:0000256" key="2">
    <source>
        <dbReference type="ARBA" id="ARBA00009477"/>
    </source>
</evidence>
<feature type="coiled-coil region" evidence="5">
    <location>
        <begin position="162"/>
        <end position="189"/>
    </location>
</feature>
<keyword evidence="3" id="KW-0813">Transport</keyword>
<dbReference type="GO" id="GO:0015562">
    <property type="term" value="F:efflux transmembrane transporter activity"/>
    <property type="evidence" value="ECO:0007669"/>
    <property type="project" value="TreeGrafter"/>
</dbReference>
<feature type="domain" description="Multidrug resistance protein MdtA-like barrel-sandwich hybrid" evidence="6">
    <location>
        <begin position="63"/>
        <end position="206"/>
    </location>
</feature>
<dbReference type="EMBL" id="CAJNAP010000001">
    <property type="protein sequence ID" value="CAE6483103.1"/>
    <property type="molecule type" value="Genomic_DNA"/>
</dbReference>
<dbReference type="Gene3D" id="6.20.50.140">
    <property type="match status" value="1"/>
</dbReference>
<gene>
    <name evidence="9" type="ORF">NMYAN_10040</name>
    <name evidence="10" type="ORF">SAMN05421880_12128</name>
</gene>
<dbReference type="InterPro" id="IPR030190">
    <property type="entry name" value="MacA_alpha-hairpin_sf"/>
</dbReference>
<dbReference type="InterPro" id="IPR058625">
    <property type="entry name" value="MdtA-like_BSH"/>
</dbReference>
<dbReference type="Proteomes" id="UP000199561">
    <property type="component" value="Unassembled WGS sequence"/>
</dbReference>
<evidence type="ECO:0000313" key="9">
    <source>
        <dbReference type="EMBL" id="CAE6483103.1"/>
    </source>
</evidence>
<dbReference type="InterPro" id="IPR058627">
    <property type="entry name" value="MdtA-like_C"/>
</dbReference>
<protein>
    <submittedName>
        <fullName evidence="10">HlyD family secretion protein</fullName>
    </submittedName>
</protein>
<dbReference type="GO" id="GO:1990195">
    <property type="term" value="C:macrolide transmembrane transporter complex"/>
    <property type="evidence" value="ECO:0007669"/>
    <property type="project" value="InterPro"/>
</dbReference>
<dbReference type="PANTHER" id="PTHR30469">
    <property type="entry name" value="MULTIDRUG RESISTANCE PROTEIN MDTA"/>
    <property type="match status" value="1"/>
</dbReference>
<dbReference type="Gene3D" id="2.40.30.170">
    <property type="match status" value="1"/>
</dbReference>
<dbReference type="InterPro" id="IPR058636">
    <property type="entry name" value="Beta-barrel_YknX"/>
</dbReference>
<keyword evidence="4 5" id="KW-0175">Coiled coil</keyword>